<keyword evidence="3" id="KW-0119">Carbohydrate metabolism</keyword>
<dbReference type="InterPro" id="IPR002860">
    <property type="entry name" value="BNR_rpt"/>
</dbReference>
<evidence type="ECO:0000256" key="7">
    <source>
        <dbReference type="SAM" id="SignalP"/>
    </source>
</evidence>
<evidence type="ECO:0000313" key="9">
    <source>
        <dbReference type="Proteomes" id="UP001597425"/>
    </source>
</evidence>
<evidence type="ECO:0000313" key="8">
    <source>
        <dbReference type="EMBL" id="MFD2309379.1"/>
    </source>
</evidence>
<dbReference type="InterPro" id="IPR015943">
    <property type="entry name" value="WD40/YVTN_repeat-like_dom_sf"/>
</dbReference>
<keyword evidence="9" id="KW-1185">Reference proteome</keyword>
<evidence type="ECO:0000256" key="3">
    <source>
        <dbReference type="ARBA" id="ARBA00023277"/>
    </source>
</evidence>
<dbReference type="PANTHER" id="PTHR43739">
    <property type="entry name" value="XYLOGLUCANASE (EUROFUNG)"/>
    <property type="match status" value="1"/>
</dbReference>
<evidence type="ECO:0000256" key="5">
    <source>
        <dbReference type="ARBA" id="ARBA00023326"/>
    </source>
</evidence>
<dbReference type="RefSeq" id="WP_265720858.1">
    <property type="nucleotide sequence ID" value="NZ_JAPIVK010000006.1"/>
</dbReference>
<comment type="similarity">
    <text evidence="6">Belongs to the glycosyl hydrolase 74 family.</text>
</comment>
<dbReference type="InterPro" id="IPR052025">
    <property type="entry name" value="Xyloglucanase_GH74"/>
</dbReference>
<feature type="signal peptide" evidence="7">
    <location>
        <begin position="1"/>
        <end position="19"/>
    </location>
</feature>
<name>A0ABW5E8G8_9GAMM</name>
<dbReference type="CDD" id="cd15482">
    <property type="entry name" value="Sialidase_non-viral"/>
    <property type="match status" value="1"/>
</dbReference>
<evidence type="ECO:0000256" key="6">
    <source>
        <dbReference type="ARBA" id="ARBA00037986"/>
    </source>
</evidence>
<evidence type="ECO:0000256" key="1">
    <source>
        <dbReference type="ARBA" id="ARBA00022729"/>
    </source>
</evidence>
<comment type="caution">
    <text evidence="8">The sequence shown here is derived from an EMBL/GenBank/DDBJ whole genome shotgun (WGS) entry which is preliminary data.</text>
</comment>
<evidence type="ECO:0000256" key="4">
    <source>
        <dbReference type="ARBA" id="ARBA00023295"/>
    </source>
</evidence>
<organism evidence="8 9">
    <name type="scientific">Microbulbifer halophilus</name>
    <dbReference type="NCBI Taxonomy" id="453963"/>
    <lineage>
        <taxon>Bacteria</taxon>
        <taxon>Pseudomonadati</taxon>
        <taxon>Pseudomonadota</taxon>
        <taxon>Gammaproteobacteria</taxon>
        <taxon>Cellvibrionales</taxon>
        <taxon>Microbulbiferaceae</taxon>
        <taxon>Microbulbifer</taxon>
    </lineage>
</organism>
<accession>A0ABW5E8G8</accession>
<dbReference type="Pfam" id="PF02012">
    <property type="entry name" value="BNR"/>
    <property type="match status" value="1"/>
</dbReference>
<gene>
    <name evidence="8" type="ORF">ACFSKX_03030</name>
</gene>
<keyword evidence="1 7" id="KW-0732">Signal</keyword>
<keyword evidence="4" id="KW-0326">Glycosidase</keyword>
<feature type="chain" id="PRO_5047502532" evidence="7">
    <location>
        <begin position="20"/>
        <end position="739"/>
    </location>
</feature>
<dbReference type="Gene3D" id="2.130.10.10">
    <property type="entry name" value="YVTN repeat-like/Quinoprotein amine dehydrogenase"/>
    <property type="match status" value="2"/>
</dbReference>
<protein>
    <submittedName>
        <fullName evidence="8">WD40/YVTN/BNR-like repeat-containing protein</fullName>
    </submittedName>
</protein>
<dbReference type="EMBL" id="JBHUJD010000003">
    <property type="protein sequence ID" value="MFD2309379.1"/>
    <property type="molecule type" value="Genomic_DNA"/>
</dbReference>
<sequence length="739" mass="81372">MLKRLITTTLLLVTASGVAAGNDYHWRNITVGAGGFAPNIVFSEAEENLAYLRTDMGGAYRWDEIRQRWIPLQDGMAESSYFGIESIAADPEDADVVHMAAGMYKHYPAAMLRSFDRGSTWEVTPVPFAMGGNEDGRGLGERLAVDPQDTDHLLFGSRFDGLWRSRDRGASWQKLQSFPHPGLGKPQERWSSRGGVSFVLFNSDRIFAGVADRRAAGLYRSDDGGESWEKISGGPHELLPVQAAAAGDNLYITYSDDIGPNGIESGAVYRLDLEIDEWSNITPPPAKAEGGFMGLSVSEQNPETVAVATIDRWRPRDNIFVSHDGGDNWRALESRSRRDVSATPYLYWGEEESDFGWWIAGLAFDPFDENTLVYTTGATVYRTDKLPGEKLLWQPWVKGIEQTAVIALTSLPQGPELLSGFGDISGFVHEDFDRSPRTMLTGPVFANTNQIDYAGAAPHIVLRSGTPPHRAEGPVPTLAWSDNHGRQWHPLTVPPLKMDGESRRFDLSGDNAITVSADGETFVFMAPIPQRSGDRGENWRSVKDLPEGLRPVADRVDGERFYALDFASGEIYASNDAARTFAPLNSRGLPKGLKAPRDREQAWPLLATPGRSGELWLVSEKGLFHSTDGGHSFRRLQGDIAVEEMAFGRAAPGRDHPALFAIGTRGDLRAIWRSDNAGKSWQRVNGADSEYGRRYRTIAGDPRHFGRVYVGTDGRGIVVGEPTGAMRISRKEQSETGNE</sequence>
<dbReference type="Proteomes" id="UP001597425">
    <property type="component" value="Unassembled WGS sequence"/>
</dbReference>
<reference evidence="9" key="1">
    <citation type="journal article" date="2019" name="Int. J. Syst. Evol. Microbiol.">
        <title>The Global Catalogue of Microorganisms (GCM) 10K type strain sequencing project: providing services to taxonomists for standard genome sequencing and annotation.</title>
        <authorList>
            <consortium name="The Broad Institute Genomics Platform"/>
            <consortium name="The Broad Institute Genome Sequencing Center for Infectious Disease"/>
            <person name="Wu L."/>
            <person name="Ma J."/>
        </authorList>
    </citation>
    <scope>NUCLEOTIDE SEQUENCE [LARGE SCALE GENOMIC DNA]</scope>
    <source>
        <strain evidence="9">KCTC 12848</strain>
    </source>
</reference>
<keyword evidence="2" id="KW-0378">Hydrolase</keyword>
<dbReference type="PANTHER" id="PTHR43739:SF2">
    <property type="entry name" value="OLIGOXYLOGLUCAN-REDUCING END-SPECIFIC XYLOGLUCANASE-RELATED"/>
    <property type="match status" value="1"/>
</dbReference>
<proteinExistence type="inferred from homology"/>
<keyword evidence="5" id="KW-0624">Polysaccharide degradation</keyword>
<dbReference type="SUPFAM" id="SSF110296">
    <property type="entry name" value="Oligoxyloglucan reducing end-specific cellobiohydrolase"/>
    <property type="match status" value="2"/>
</dbReference>
<evidence type="ECO:0000256" key="2">
    <source>
        <dbReference type="ARBA" id="ARBA00022801"/>
    </source>
</evidence>